<comment type="caution">
    <text evidence="13">The sequence shown here is derived from an EMBL/GenBank/DDBJ whole genome shotgun (WGS) entry which is preliminary data.</text>
</comment>
<feature type="region of interest" description="Disordered" evidence="12">
    <location>
        <begin position="315"/>
        <end position="337"/>
    </location>
</feature>
<evidence type="ECO:0000313" key="13">
    <source>
        <dbReference type="EMBL" id="RLQ88452.1"/>
    </source>
</evidence>
<evidence type="ECO:0000256" key="11">
    <source>
        <dbReference type="ARBA" id="ARBA00093666"/>
    </source>
</evidence>
<evidence type="ECO:0000256" key="4">
    <source>
        <dbReference type="ARBA" id="ARBA00022723"/>
    </source>
</evidence>
<dbReference type="AlphaFoldDB" id="A0A3L7JIZ5"/>
<evidence type="ECO:0000256" key="9">
    <source>
        <dbReference type="ARBA" id="ARBA00023316"/>
    </source>
</evidence>
<dbReference type="PANTHER" id="PTHR37425:SF1">
    <property type="entry name" value="OUTER MEMBRANE PROTEIN"/>
    <property type="match status" value="1"/>
</dbReference>
<dbReference type="GO" id="GO:0071555">
    <property type="term" value="P:cell wall organization"/>
    <property type="evidence" value="ECO:0007669"/>
    <property type="project" value="UniProtKB-KW"/>
</dbReference>
<sequence length="594" mass="63063">MAGAMNNRLGVRRWFGGFGGMSPMARFGLPVLASLAVFLISPAEADAATQTLKLYNVHTKEKADITFKRNGRYDAGGLKKINHFLRDWRRDEPTKIDPQLLDIVWEAHRQTGSREYIHVISGYRSPKTNAMLRRTRGGQAKKSQHMLGKAMDFYIPGVKLSKLREIGFKLQGGGVGFYPRSGSPFVHFDTGNVRAWPRMSRNELARVFPKGNTLHLPADGKPLPGYQTAMTAYKQRKSKGIAYAGGNASSGSSGGFLAALFGGGNDEAEDEAESAIARAPARASNPVPAAIVRQPEPSPGQLLAALPASSVPLPVTSPRRTGAPVPPGSIPEAGSATVPTVETAPEVPATATDDEVGSLLAAVDVPLPTARPRTAEPAPTVLALASQNTVSNDALEAANAVADTRLPVPLPVTRPQSDASALLAALDATQKVDASPIVPVRAERNPDDSAAALQAVSFASASNSSRNGRLTAEPATELAMNDVPTSRRIRADMVSPAVTGTTGTAARPGKADAAAFEAQRQEALIRLKDVDQARWALKIGSPKIERKEAEATRSLRTPPSKMVITAFTQEPQKVASNAFSGNAINFQTVARFER</sequence>
<evidence type="ECO:0000256" key="7">
    <source>
        <dbReference type="ARBA" id="ARBA00022833"/>
    </source>
</evidence>
<keyword evidence="6" id="KW-0378">Hydrolase</keyword>
<dbReference type="GO" id="GO:0006508">
    <property type="term" value="P:proteolysis"/>
    <property type="evidence" value="ECO:0007669"/>
    <property type="project" value="UniProtKB-KW"/>
</dbReference>
<keyword evidence="9" id="KW-0961">Cell wall biogenesis/degradation</keyword>
<gene>
    <name evidence="13" type="ORF">D8780_09775</name>
</gene>
<dbReference type="EMBL" id="RCWN01000001">
    <property type="protein sequence ID" value="RLQ88452.1"/>
    <property type="molecule type" value="Genomic_DNA"/>
</dbReference>
<dbReference type="SUPFAM" id="SSF55166">
    <property type="entry name" value="Hedgehog/DD-peptidase"/>
    <property type="match status" value="1"/>
</dbReference>
<dbReference type="PANTHER" id="PTHR37425">
    <property type="match status" value="1"/>
</dbReference>
<dbReference type="CDD" id="cd14844">
    <property type="entry name" value="Zn-DD-carboxypeptidase_like"/>
    <property type="match status" value="1"/>
</dbReference>
<name>A0A3L7JIZ5_9HYPH</name>
<comment type="cofactor">
    <cofactor evidence="1">
        <name>Zn(2+)</name>
        <dbReference type="ChEBI" id="CHEBI:29105"/>
    </cofactor>
</comment>
<dbReference type="Proteomes" id="UP000281094">
    <property type="component" value="Unassembled WGS sequence"/>
</dbReference>
<evidence type="ECO:0000256" key="2">
    <source>
        <dbReference type="ARBA" id="ARBA00004776"/>
    </source>
</evidence>
<comment type="similarity">
    <text evidence="10">Belongs to the peptidase M15 family.</text>
</comment>
<comment type="pathway">
    <text evidence="2">Cell wall biogenesis; cell wall polysaccharide biosynthesis.</text>
</comment>
<dbReference type="GO" id="GO:0046872">
    <property type="term" value="F:metal ion binding"/>
    <property type="evidence" value="ECO:0007669"/>
    <property type="project" value="UniProtKB-KW"/>
</dbReference>
<dbReference type="InterPro" id="IPR009045">
    <property type="entry name" value="Zn_M74/Hedgehog-like"/>
</dbReference>
<dbReference type="InterPro" id="IPR010275">
    <property type="entry name" value="MepK"/>
</dbReference>
<dbReference type="Gene3D" id="3.30.1380.10">
    <property type="match status" value="1"/>
</dbReference>
<evidence type="ECO:0000256" key="10">
    <source>
        <dbReference type="ARBA" id="ARBA00093448"/>
    </source>
</evidence>
<keyword evidence="7" id="KW-0862">Zinc</keyword>
<evidence type="ECO:0000256" key="3">
    <source>
        <dbReference type="ARBA" id="ARBA00022670"/>
    </source>
</evidence>
<keyword evidence="8" id="KW-0482">Metalloprotease</keyword>
<keyword evidence="3" id="KW-0645">Protease</keyword>
<evidence type="ECO:0000256" key="12">
    <source>
        <dbReference type="SAM" id="MobiDB-lite"/>
    </source>
</evidence>
<organism evidence="13 14">
    <name type="scientific">Notoacmeibacter ruber</name>
    <dbReference type="NCBI Taxonomy" id="2670375"/>
    <lineage>
        <taxon>Bacteria</taxon>
        <taxon>Pseudomonadati</taxon>
        <taxon>Pseudomonadota</taxon>
        <taxon>Alphaproteobacteria</taxon>
        <taxon>Hyphomicrobiales</taxon>
        <taxon>Notoacmeibacteraceae</taxon>
        <taxon>Notoacmeibacter</taxon>
    </lineage>
</organism>
<keyword evidence="4" id="KW-0479">Metal-binding</keyword>
<keyword evidence="5" id="KW-0732">Signal</keyword>
<evidence type="ECO:0000313" key="14">
    <source>
        <dbReference type="Proteomes" id="UP000281094"/>
    </source>
</evidence>
<evidence type="ECO:0000256" key="5">
    <source>
        <dbReference type="ARBA" id="ARBA00022729"/>
    </source>
</evidence>
<proteinExistence type="inferred from homology"/>
<keyword evidence="14" id="KW-1185">Reference proteome</keyword>
<evidence type="ECO:0000256" key="6">
    <source>
        <dbReference type="ARBA" id="ARBA00022801"/>
    </source>
</evidence>
<accession>A0A3L7JIZ5</accession>
<reference evidence="13 14" key="1">
    <citation type="submission" date="2018-10" db="EMBL/GenBank/DDBJ databases">
        <title>Notoacmeibacter sp. M2BS9Y-3-1, whole genome shotgun sequence.</title>
        <authorList>
            <person name="Tuo L."/>
        </authorList>
    </citation>
    <scope>NUCLEOTIDE SEQUENCE [LARGE SCALE GENOMIC DNA]</scope>
    <source>
        <strain evidence="13 14">M2BS9Y-3-1</strain>
    </source>
</reference>
<dbReference type="Pfam" id="PF05951">
    <property type="entry name" value="Peptidase_M15_2"/>
    <property type="match status" value="1"/>
</dbReference>
<protein>
    <recommendedName>
        <fullName evidence="11">Murein endopeptidase K</fullName>
    </recommendedName>
</protein>
<evidence type="ECO:0000256" key="1">
    <source>
        <dbReference type="ARBA" id="ARBA00001947"/>
    </source>
</evidence>
<dbReference type="GO" id="GO:0008237">
    <property type="term" value="F:metallopeptidase activity"/>
    <property type="evidence" value="ECO:0007669"/>
    <property type="project" value="UniProtKB-KW"/>
</dbReference>
<evidence type="ECO:0000256" key="8">
    <source>
        <dbReference type="ARBA" id="ARBA00023049"/>
    </source>
</evidence>